<evidence type="ECO:0000313" key="2">
    <source>
        <dbReference type="EMBL" id="KAI0295151.1"/>
    </source>
</evidence>
<name>A0AAD4LYK4_9AGAM</name>
<protein>
    <submittedName>
        <fullName evidence="2">Uncharacterized protein</fullName>
    </submittedName>
</protein>
<dbReference type="EMBL" id="WTXG01000061">
    <property type="protein sequence ID" value="KAI0295151.1"/>
    <property type="molecule type" value="Genomic_DNA"/>
</dbReference>
<proteinExistence type="predicted"/>
<feature type="compositionally biased region" description="Polar residues" evidence="1">
    <location>
        <begin position="151"/>
        <end position="161"/>
    </location>
</feature>
<organism evidence="2 3">
    <name type="scientific">Multifurca ochricompacta</name>
    <dbReference type="NCBI Taxonomy" id="376703"/>
    <lineage>
        <taxon>Eukaryota</taxon>
        <taxon>Fungi</taxon>
        <taxon>Dikarya</taxon>
        <taxon>Basidiomycota</taxon>
        <taxon>Agaricomycotina</taxon>
        <taxon>Agaricomycetes</taxon>
        <taxon>Russulales</taxon>
        <taxon>Russulaceae</taxon>
        <taxon>Multifurca</taxon>
    </lineage>
</organism>
<reference evidence="2" key="1">
    <citation type="journal article" date="2022" name="New Phytol.">
        <title>Evolutionary transition to the ectomycorrhizal habit in the genomes of a hyperdiverse lineage of mushroom-forming fungi.</title>
        <authorList>
            <person name="Looney B."/>
            <person name="Miyauchi S."/>
            <person name="Morin E."/>
            <person name="Drula E."/>
            <person name="Courty P.E."/>
            <person name="Kohler A."/>
            <person name="Kuo A."/>
            <person name="LaButti K."/>
            <person name="Pangilinan J."/>
            <person name="Lipzen A."/>
            <person name="Riley R."/>
            <person name="Andreopoulos W."/>
            <person name="He G."/>
            <person name="Johnson J."/>
            <person name="Nolan M."/>
            <person name="Tritt A."/>
            <person name="Barry K.W."/>
            <person name="Grigoriev I.V."/>
            <person name="Nagy L.G."/>
            <person name="Hibbett D."/>
            <person name="Henrissat B."/>
            <person name="Matheny P.B."/>
            <person name="Labbe J."/>
            <person name="Martin F.M."/>
        </authorList>
    </citation>
    <scope>NUCLEOTIDE SEQUENCE</scope>
    <source>
        <strain evidence="2">BPL690</strain>
    </source>
</reference>
<sequence>MHPPPHIDIPAAEQVSLNHLTVPELSPSDPISNASSPSSSEPVTPVDVPPFSSPPPDPLVDGKHQPDPRPYKPAPVARSASRLGGTVSRARQVLSNLGKRKRQPSADAGISTGVQILPDNVQETSERPAETELPPSQILFSLPNDPIDSTPRIQATGPQHT</sequence>
<feature type="compositionally biased region" description="Pro residues" evidence="1">
    <location>
        <begin position="47"/>
        <end position="58"/>
    </location>
</feature>
<evidence type="ECO:0000256" key="1">
    <source>
        <dbReference type="SAM" id="MobiDB-lite"/>
    </source>
</evidence>
<dbReference type="Proteomes" id="UP001203297">
    <property type="component" value="Unassembled WGS sequence"/>
</dbReference>
<gene>
    <name evidence="2" type="ORF">B0F90DRAFT_1205884</name>
</gene>
<feature type="compositionally biased region" description="Low complexity" evidence="1">
    <location>
        <begin position="26"/>
        <end position="46"/>
    </location>
</feature>
<keyword evidence="3" id="KW-1185">Reference proteome</keyword>
<feature type="compositionally biased region" description="Basic and acidic residues" evidence="1">
    <location>
        <begin position="60"/>
        <end position="70"/>
    </location>
</feature>
<feature type="region of interest" description="Disordered" evidence="1">
    <location>
        <begin position="1"/>
        <end position="161"/>
    </location>
</feature>
<comment type="caution">
    <text evidence="2">The sequence shown here is derived from an EMBL/GenBank/DDBJ whole genome shotgun (WGS) entry which is preliminary data.</text>
</comment>
<dbReference type="AlphaFoldDB" id="A0AAD4LYK4"/>
<evidence type="ECO:0000313" key="3">
    <source>
        <dbReference type="Proteomes" id="UP001203297"/>
    </source>
</evidence>
<accession>A0AAD4LYK4</accession>